<dbReference type="FunFam" id="3.40.50.2300:FF:000018">
    <property type="entry name" value="DNA-binding transcriptional regulator NtrC"/>
    <property type="match status" value="1"/>
</dbReference>
<dbReference type="GO" id="GO:0006355">
    <property type="term" value="P:regulation of DNA-templated transcription"/>
    <property type="evidence" value="ECO:0007669"/>
    <property type="project" value="InterPro"/>
</dbReference>
<dbReference type="InterPro" id="IPR011006">
    <property type="entry name" value="CheY-like_superfamily"/>
</dbReference>
<feature type="region of interest" description="Disordered" evidence="9">
    <location>
        <begin position="1"/>
        <end position="32"/>
    </location>
</feature>
<dbReference type="InterPro" id="IPR001789">
    <property type="entry name" value="Sig_transdc_resp-reg_receiver"/>
</dbReference>
<feature type="domain" description="Response regulatory" evidence="11">
    <location>
        <begin position="32"/>
        <end position="146"/>
    </location>
</feature>
<keyword evidence="5" id="KW-0805">Transcription regulation</keyword>
<dbReference type="Pfam" id="PF00072">
    <property type="entry name" value="Response_reg"/>
    <property type="match status" value="1"/>
</dbReference>
<dbReference type="InterPro" id="IPR025943">
    <property type="entry name" value="Sigma_54_int_dom_ATP-bd_2"/>
</dbReference>
<evidence type="ECO:0000256" key="2">
    <source>
        <dbReference type="ARBA" id="ARBA00022741"/>
    </source>
</evidence>
<dbReference type="GO" id="GO:0003677">
    <property type="term" value="F:DNA binding"/>
    <property type="evidence" value="ECO:0007669"/>
    <property type="project" value="UniProtKB-KW"/>
</dbReference>
<dbReference type="Pfam" id="PF00158">
    <property type="entry name" value="Sigma54_activat"/>
    <property type="match status" value="1"/>
</dbReference>
<dbReference type="InterPro" id="IPR025944">
    <property type="entry name" value="Sigma_54_int_dom_CS"/>
</dbReference>
<dbReference type="Pfam" id="PF25601">
    <property type="entry name" value="AAA_lid_14"/>
    <property type="match status" value="1"/>
</dbReference>
<dbReference type="FunFam" id="3.40.50.300:FF:000006">
    <property type="entry name" value="DNA-binding transcriptional regulator NtrC"/>
    <property type="match status" value="1"/>
</dbReference>
<dbReference type="SUPFAM" id="SSF52172">
    <property type="entry name" value="CheY-like"/>
    <property type="match status" value="1"/>
</dbReference>
<keyword evidence="6" id="KW-0238">DNA-binding</keyword>
<evidence type="ECO:0000256" key="8">
    <source>
        <dbReference type="PROSITE-ProRule" id="PRU00169"/>
    </source>
</evidence>
<evidence type="ECO:0000313" key="12">
    <source>
        <dbReference type="EMBL" id="PWK45343.1"/>
    </source>
</evidence>
<dbReference type="AlphaFoldDB" id="A0A316FC38"/>
<evidence type="ECO:0000256" key="5">
    <source>
        <dbReference type="ARBA" id="ARBA00023015"/>
    </source>
</evidence>
<gene>
    <name evidence="12" type="ORF">C8D97_11416</name>
</gene>
<dbReference type="Gene3D" id="1.10.8.60">
    <property type="match status" value="1"/>
</dbReference>
<feature type="modified residue" description="4-aspartylphosphate" evidence="8">
    <location>
        <position position="81"/>
    </location>
</feature>
<dbReference type="GO" id="GO:0000160">
    <property type="term" value="P:phosphorelay signal transduction system"/>
    <property type="evidence" value="ECO:0007669"/>
    <property type="project" value="UniProtKB-KW"/>
</dbReference>
<evidence type="ECO:0000256" key="3">
    <source>
        <dbReference type="ARBA" id="ARBA00022840"/>
    </source>
</evidence>
<dbReference type="PANTHER" id="PTHR32071">
    <property type="entry name" value="TRANSCRIPTIONAL REGULATORY PROTEIN"/>
    <property type="match status" value="1"/>
</dbReference>
<dbReference type="PROSITE" id="PS00688">
    <property type="entry name" value="SIGMA54_INTERACT_3"/>
    <property type="match status" value="1"/>
</dbReference>
<dbReference type="InterPro" id="IPR003593">
    <property type="entry name" value="AAA+_ATPase"/>
</dbReference>
<feature type="compositionally biased region" description="Polar residues" evidence="9">
    <location>
        <begin position="1"/>
        <end position="31"/>
    </location>
</feature>
<keyword evidence="3" id="KW-0067">ATP-binding</keyword>
<dbReference type="Gene3D" id="3.40.50.2300">
    <property type="match status" value="1"/>
</dbReference>
<dbReference type="SUPFAM" id="SSF46689">
    <property type="entry name" value="Homeodomain-like"/>
    <property type="match status" value="1"/>
</dbReference>
<evidence type="ECO:0000256" key="7">
    <source>
        <dbReference type="ARBA" id="ARBA00023163"/>
    </source>
</evidence>
<dbReference type="InterPro" id="IPR009057">
    <property type="entry name" value="Homeodomain-like_sf"/>
</dbReference>
<dbReference type="SUPFAM" id="SSF52540">
    <property type="entry name" value="P-loop containing nucleoside triphosphate hydrolases"/>
    <property type="match status" value="1"/>
</dbReference>
<proteinExistence type="predicted"/>
<accession>A0A316FC38</accession>
<keyword evidence="7" id="KW-0804">Transcription</keyword>
<dbReference type="Proteomes" id="UP000245790">
    <property type="component" value="Unassembled WGS sequence"/>
</dbReference>
<evidence type="ECO:0000256" key="4">
    <source>
        <dbReference type="ARBA" id="ARBA00023012"/>
    </source>
</evidence>
<dbReference type="PROSITE" id="PS50045">
    <property type="entry name" value="SIGMA54_INTERACT_4"/>
    <property type="match status" value="1"/>
</dbReference>
<keyword evidence="4" id="KW-0902">Two-component regulatory system</keyword>
<dbReference type="Gene3D" id="1.10.10.60">
    <property type="entry name" value="Homeodomain-like"/>
    <property type="match status" value="1"/>
</dbReference>
<dbReference type="CDD" id="cd00009">
    <property type="entry name" value="AAA"/>
    <property type="match status" value="1"/>
</dbReference>
<dbReference type="EMBL" id="QGGU01000014">
    <property type="protein sequence ID" value="PWK45343.1"/>
    <property type="molecule type" value="Genomic_DNA"/>
</dbReference>
<comment type="caution">
    <text evidence="12">The sequence shown here is derived from an EMBL/GenBank/DDBJ whole genome shotgun (WGS) entry which is preliminary data.</text>
</comment>
<feature type="domain" description="Sigma-54 factor interaction" evidence="10">
    <location>
        <begin position="163"/>
        <end position="392"/>
    </location>
</feature>
<keyword evidence="13" id="KW-1185">Reference proteome</keyword>
<dbReference type="PROSITE" id="PS00676">
    <property type="entry name" value="SIGMA54_INTERACT_2"/>
    <property type="match status" value="1"/>
</dbReference>
<keyword evidence="1 8" id="KW-0597">Phosphoprotein</keyword>
<dbReference type="InterPro" id="IPR025662">
    <property type="entry name" value="Sigma_54_int_dom_ATP-bd_1"/>
</dbReference>
<evidence type="ECO:0000256" key="1">
    <source>
        <dbReference type="ARBA" id="ARBA00022553"/>
    </source>
</evidence>
<dbReference type="OrthoDB" id="9804019at2"/>
<dbReference type="InterPro" id="IPR027417">
    <property type="entry name" value="P-loop_NTPase"/>
</dbReference>
<dbReference type="InterPro" id="IPR058031">
    <property type="entry name" value="AAA_lid_NorR"/>
</dbReference>
<name>A0A316FC38_9GAMM</name>
<evidence type="ECO:0000256" key="6">
    <source>
        <dbReference type="ARBA" id="ARBA00023125"/>
    </source>
</evidence>
<dbReference type="SMART" id="SM00382">
    <property type="entry name" value="AAA"/>
    <property type="match status" value="1"/>
</dbReference>
<dbReference type="RefSeq" id="WP_109764889.1">
    <property type="nucleotide sequence ID" value="NZ_QGGU01000014.1"/>
</dbReference>
<sequence>MSQSDTVDPLSSQITKKASKTSSSQNGTSGKSVLVVDDDRGLLQLIEMRLQAEGYQVHCAESGEQALDMLEQISPAAVISDLKMDGMDGLALLEKIHQVRPVLPVIILTAHGSIPDAVLAAQKGVFAFLTKPINKQELFSSLEQACKINGNEQEEQSTWCDSIITRSAKMFELMEQAQLVANSDVSVLVLGESGTGKELVAEAIHNSSPRCEGPFVPINCGAIPAELLESELFGYRKGAFTGATKDYDGLFVQSNGGTLFLDEIGDMPMSLQVKLLRVLQEEKVRPLGSGQQISVNLRVIAATHQKLEQSIADGKFREDLYYRLNVVSLQLPPLSERKEDIPLLINHFLKNIANKTDKPLKKFATEAMKLAMQYHWPGNIRQLQNLVEKTVALCPGQVISETLVANSLPTQSQQVSPLTEAKQHFEKDYVKHLLKLTDGNIPEAAEIAGRNRSDFYKIVKRHGIDVDRYKFSSDES</sequence>
<evidence type="ECO:0000256" key="9">
    <source>
        <dbReference type="SAM" id="MobiDB-lite"/>
    </source>
</evidence>
<dbReference type="PROSITE" id="PS50110">
    <property type="entry name" value="RESPONSE_REGULATORY"/>
    <property type="match status" value="1"/>
</dbReference>
<keyword evidence="2" id="KW-0547">Nucleotide-binding</keyword>
<dbReference type="Gene3D" id="3.40.50.300">
    <property type="entry name" value="P-loop containing nucleotide triphosphate hydrolases"/>
    <property type="match status" value="1"/>
</dbReference>
<evidence type="ECO:0000259" key="11">
    <source>
        <dbReference type="PROSITE" id="PS50110"/>
    </source>
</evidence>
<evidence type="ECO:0000313" key="13">
    <source>
        <dbReference type="Proteomes" id="UP000245790"/>
    </source>
</evidence>
<reference evidence="12 13" key="1">
    <citation type="submission" date="2018-05" db="EMBL/GenBank/DDBJ databases">
        <title>Genomic Encyclopedia of Type Strains, Phase IV (KMG-IV): sequencing the most valuable type-strain genomes for metagenomic binning, comparative biology and taxonomic classification.</title>
        <authorList>
            <person name="Goeker M."/>
        </authorList>
    </citation>
    <scope>NUCLEOTIDE SEQUENCE [LARGE SCALE GENOMIC DNA]</scope>
    <source>
        <strain evidence="12 13">DSM 25350</strain>
    </source>
</reference>
<evidence type="ECO:0000259" key="10">
    <source>
        <dbReference type="PROSITE" id="PS50045"/>
    </source>
</evidence>
<dbReference type="PANTHER" id="PTHR32071:SF116">
    <property type="entry name" value="TRANSCRIPTIONAL REGULATORY PROTEIN GLRR"/>
    <property type="match status" value="1"/>
</dbReference>
<dbReference type="InterPro" id="IPR002078">
    <property type="entry name" value="Sigma_54_int"/>
</dbReference>
<protein>
    <submittedName>
        <fullName evidence="12">Two-component system response regulator GlrR</fullName>
    </submittedName>
</protein>
<dbReference type="GO" id="GO:0005524">
    <property type="term" value="F:ATP binding"/>
    <property type="evidence" value="ECO:0007669"/>
    <property type="project" value="UniProtKB-KW"/>
</dbReference>
<dbReference type="PROSITE" id="PS00675">
    <property type="entry name" value="SIGMA54_INTERACT_1"/>
    <property type="match status" value="1"/>
</dbReference>
<dbReference type="SMART" id="SM00448">
    <property type="entry name" value="REC"/>
    <property type="match status" value="1"/>
</dbReference>
<organism evidence="12 13">
    <name type="scientific">Pleionea mediterranea</name>
    <dbReference type="NCBI Taxonomy" id="523701"/>
    <lineage>
        <taxon>Bacteria</taxon>
        <taxon>Pseudomonadati</taxon>
        <taxon>Pseudomonadota</taxon>
        <taxon>Gammaproteobacteria</taxon>
        <taxon>Oceanospirillales</taxon>
        <taxon>Pleioneaceae</taxon>
        <taxon>Pleionea</taxon>
    </lineage>
</organism>